<reference evidence="11" key="1">
    <citation type="submission" date="2023-03" db="EMBL/GenBank/DDBJ databases">
        <title>Massive genome expansion in bonnet fungi (Mycena s.s.) driven by repeated elements and novel gene families across ecological guilds.</title>
        <authorList>
            <consortium name="Lawrence Berkeley National Laboratory"/>
            <person name="Harder C.B."/>
            <person name="Miyauchi S."/>
            <person name="Viragh M."/>
            <person name="Kuo A."/>
            <person name="Thoen E."/>
            <person name="Andreopoulos B."/>
            <person name="Lu D."/>
            <person name="Skrede I."/>
            <person name="Drula E."/>
            <person name="Henrissat B."/>
            <person name="Morin E."/>
            <person name="Kohler A."/>
            <person name="Barry K."/>
            <person name="LaButti K."/>
            <person name="Morin E."/>
            <person name="Salamov A."/>
            <person name="Lipzen A."/>
            <person name="Mereny Z."/>
            <person name="Hegedus B."/>
            <person name="Baldrian P."/>
            <person name="Stursova M."/>
            <person name="Weitz H."/>
            <person name="Taylor A."/>
            <person name="Grigoriev I.V."/>
            <person name="Nagy L.G."/>
            <person name="Martin F."/>
            <person name="Kauserud H."/>
        </authorList>
    </citation>
    <scope>NUCLEOTIDE SEQUENCE</scope>
    <source>
        <strain evidence="11">CBHHK173m</strain>
    </source>
</reference>
<keyword evidence="7 9" id="KW-1133">Transmembrane helix</keyword>
<evidence type="ECO:0000256" key="10">
    <source>
        <dbReference type="SAM" id="SignalP"/>
    </source>
</evidence>
<gene>
    <name evidence="11" type="ORF">B0H15DRAFT_898910</name>
</gene>
<dbReference type="InterPro" id="IPR021149">
    <property type="entry name" value="OligosaccharylTrfase_OST3/OST6"/>
</dbReference>
<evidence type="ECO:0000256" key="8">
    <source>
        <dbReference type="ARBA" id="ARBA00023136"/>
    </source>
</evidence>
<dbReference type="PANTHER" id="PTHR12692">
    <property type="entry name" value="DOLICHYL-DIPHOSPHOOLIGOSACCHARIDE--PROTEIN GLYCOSYLTRANSFERASE-RELATED"/>
    <property type="match status" value="1"/>
</dbReference>
<dbReference type="Proteomes" id="UP001222325">
    <property type="component" value="Unassembled WGS sequence"/>
</dbReference>
<dbReference type="AlphaFoldDB" id="A0AAD6XTV8"/>
<dbReference type="GO" id="GO:0008250">
    <property type="term" value="C:oligosaccharyltransferase complex"/>
    <property type="evidence" value="ECO:0007669"/>
    <property type="project" value="TreeGrafter"/>
</dbReference>
<dbReference type="Gene3D" id="3.40.30.10">
    <property type="entry name" value="Glutaredoxin"/>
    <property type="match status" value="1"/>
</dbReference>
<evidence type="ECO:0000256" key="1">
    <source>
        <dbReference type="ARBA" id="ARBA00002791"/>
    </source>
</evidence>
<evidence type="ECO:0000313" key="11">
    <source>
        <dbReference type="EMBL" id="KAJ7102575.1"/>
    </source>
</evidence>
<keyword evidence="5 10" id="KW-0732">Signal</keyword>
<keyword evidence="4 9" id="KW-0812">Transmembrane</keyword>
<feature type="chain" id="PRO_5042118400" evidence="10">
    <location>
        <begin position="20"/>
        <end position="315"/>
    </location>
</feature>
<keyword evidence="12" id="KW-1185">Reference proteome</keyword>
<feature type="signal peptide" evidence="10">
    <location>
        <begin position="1"/>
        <end position="19"/>
    </location>
</feature>
<dbReference type="GO" id="GO:0018279">
    <property type="term" value="P:protein N-linked glycosylation via asparagine"/>
    <property type="evidence" value="ECO:0007669"/>
    <property type="project" value="TreeGrafter"/>
</dbReference>
<evidence type="ECO:0000313" key="12">
    <source>
        <dbReference type="Proteomes" id="UP001222325"/>
    </source>
</evidence>
<feature type="transmembrane region" description="Helical" evidence="9">
    <location>
        <begin position="176"/>
        <end position="193"/>
    </location>
</feature>
<feature type="transmembrane region" description="Helical" evidence="9">
    <location>
        <begin position="284"/>
        <end position="302"/>
    </location>
</feature>
<evidence type="ECO:0000256" key="5">
    <source>
        <dbReference type="ARBA" id="ARBA00022729"/>
    </source>
</evidence>
<proteinExistence type="inferred from homology"/>
<comment type="similarity">
    <text evidence="3">Belongs to the OST3/OST6 family.</text>
</comment>
<evidence type="ECO:0000256" key="3">
    <source>
        <dbReference type="ARBA" id="ARBA00009561"/>
    </source>
</evidence>
<name>A0AAD6XTV8_9AGAR</name>
<evidence type="ECO:0000256" key="6">
    <source>
        <dbReference type="ARBA" id="ARBA00022824"/>
    </source>
</evidence>
<keyword evidence="6" id="KW-0256">Endoplasmic reticulum</keyword>
<keyword evidence="8 9" id="KW-0472">Membrane</keyword>
<organism evidence="11 12">
    <name type="scientific">Mycena belliarum</name>
    <dbReference type="NCBI Taxonomy" id="1033014"/>
    <lineage>
        <taxon>Eukaryota</taxon>
        <taxon>Fungi</taxon>
        <taxon>Dikarya</taxon>
        <taxon>Basidiomycota</taxon>
        <taxon>Agaricomycotina</taxon>
        <taxon>Agaricomycetes</taxon>
        <taxon>Agaricomycetidae</taxon>
        <taxon>Agaricales</taxon>
        <taxon>Marasmiineae</taxon>
        <taxon>Mycenaceae</taxon>
        <taxon>Mycena</taxon>
    </lineage>
</organism>
<dbReference type="EMBL" id="JARJCN010000003">
    <property type="protein sequence ID" value="KAJ7102575.1"/>
    <property type="molecule type" value="Genomic_DNA"/>
</dbReference>
<protein>
    <submittedName>
        <fullName evidence="11">Uncharacterized protein</fullName>
    </submittedName>
</protein>
<feature type="transmembrane region" description="Helical" evidence="9">
    <location>
        <begin position="205"/>
        <end position="223"/>
    </location>
</feature>
<feature type="transmembrane region" description="Helical" evidence="9">
    <location>
        <begin position="251"/>
        <end position="272"/>
    </location>
</feature>
<sequence>MLFLPVLALVSLPLIYALATKVDDIHQELIALAAAAGGPIKLDSSSFDLLTTPHRNWSASIEFTALHPRRKCVPCKELHSFWNAVAKAWMKAPQAQRDHHFFATLDFDDGPSVFETLNLESGPVFYTYPATQGPHATGTSAPSRHDLPSGFGAAELAEDLSKHTPVPIPLSAPLDWARWLATAAGLLTFAVFLRFAVPILKSRRTWALVTVLPILILTSGYMFTRISGSAFAGSNGRWIARGPRNQFGKEVLAVSVFYGMLSSLFLILIAVIPYQSARCQRVQIYLCCIVFMLVYSVLVVFYRSKNRGYPFRLFL</sequence>
<accession>A0AAD6XTV8</accession>
<evidence type="ECO:0000256" key="7">
    <source>
        <dbReference type="ARBA" id="ARBA00022989"/>
    </source>
</evidence>
<evidence type="ECO:0000256" key="2">
    <source>
        <dbReference type="ARBA" id="ARBA00004477"/>
    </source>
</evidence>
<evidence type="ECO:0000256" key="4">
    <source>
        <dbReference type="ARBA" id="ARBA00022692"/>
    </source>
</evidence>
<dbReference type="InterPro" id="IPR036249">
    <property type="entry name" value="Thioredoxin-like_sf"/>
</dbReference>
<dbReference type="PANTHER" id="PTHR12692:SF0">
    <property type="entry name" value="GH11935P"/>
    <property type="match status" value="1"/>
</dbReference>
<dbReference type="Pfam" id="PF04756">
    <property type="entry name" value="OST3_OST6"/>
    <property type="match status" value="1"/>
</dbReference>
<comment type="caution">
    <text evidence="11">The sequence shown here is derived from an EMBL/GenBank/DDBJ whole genome shotgun (WGS) entry which is preliminary data.</text>
</comment>
<dbReference type="SUPFAM" id="SSF52833">
    <property type="entry name" value="Thioredoxin-like"/>
    <property type="match status" value="1"/>
</dbReference>
<comment type="subcellular location">
    <subcellularLocation>
        <location evidence="2">Endoplasmic reticulum membrane</location>
        <topology evidence="2">Multi-pass membrane protein</topology>
    </subcellularLocation>
</comment>
<comment type="function">
    <text evidence="1">Subunit of the oligosaccharyl transferase (OST) complex that catalyzes the initial transfer of a defined glycan (Glc(3)Man(9)GlcNAc(2) in eukaryotes) from the lipid carrier dolichol-pyrophosphate to an asparagine residue within an Asn-X-Ser/Thr consensus motif in nascent polypeptide chains, the first step in protein N-glycosylation. N-glycosylation occurs cotranslationally and the complex associates with the Sec61 complex at the channel-forming translocon complex that mediates protein translocation across the endoplasmic reticulum (ER). All subunits are required for a maximal enzyme activity.</text>
</comment>
<evidence type="ECO:0000256" key="9">
    <source>
        <dbReference type="SAM" id="Phobius"/>
    </source>
</evidence>